<comment type="caution">
    <text evidence="1">The sequence shown here is derived from an EMBL/GenBank/DDBJ whole genome shotgun (WGS) entry which is preliminary data.</text>
</comment>
<organism evidence="1 2">
    <name type="scientific">Eumeta variegata</name>
    <name type="common">Bagworm moth</name>
    <name type="synonym">Eumeta japonica</name>
    <dbReference type="NCBI Taxonomy" id="151549"/>
    <lineage>
        <taxon>Eukaryota</taxon>
        <taxon>Metazoa</taxon>
        <taxon>Ecdysozoa</taxon>
        <taxon>Arthropoda</taxon>
        <taxon>Hexapoda</taxon>
        <taxon>Insecta</taxon>
        <taxon>Pterygota</taxon>
        <taxon>Neoptera</taxon>
        <taxon>Endopterygota</taxon>
        <taxon>Lepidoptera</taxon>
        <taxon>Glossata</taxon>
        <taxon>Ditrysia</taxon>
        <taxon>Tineoidea</taxon>
        <taxon>Psychidae</taxon>
        <taxon>Oiketicinae</taxon>
        <taxon>Eumeta</taxon>
    </lineage>
</organism>
<sequence>MLARPVKYYYILLEYRCQVTATAVFFSANHFPLHQSTPSIRFPMPSPDTGNALAISLGLQVYMGDGDHLLFARPFKNFLFKIEAVKLFALGPVRVEGLLTNVVTDNMQTLRRSSVARSKRFFKIENLIHDSQGQWFNLLPETPTVPTNFKYRRYISIRTVIELGHGDLVQRIT</sequence>
<evidence type="ECO:0000313" key="2">
    <source>
        <dbReference type="Proteomes" id="UP000299102"/>
    </source>
</evidence>
<reference evidence="1 2" key="1">
    <citation type="journal article" date="2019" name="Commun. Biol.">
        <title>The bagworm genome reveals a unique fibroin gene that provides high tensile strength.</title>
        <authorList>
            <person name="Kono N."/>
            <person name="Nakamura H."/>
            <person name="Ohtoshi R."/>
            <person name="Tomita M."/>
            <person name="Numata K."/>
            <person name="Arakawa K."/>
        </authorList>
    </citation>
    <scope>NUCLEOTIDE SEQUENCE [LARGE SCALE GENOMIC DNA]</scope>
</reference>
<name>A0A4C1U144_EUMVA</name>
<dbReference type="EMBL" id="BGZK01000113">
    <property type="protein sequence ID" value="GBP19917.1"/>
    <property type="molecule type" value="Genomic_DNA"/>
</dbReference>
<evidence type="ECO:0000313" key="1">
    <source>
        <dbReference type="EMBL" id="GBP19917.1"/>
    </source>
</evidence>
<dbReference type="AlphaFoldDB" id="A0A4C1U144"/>
<accession>A0A4C1U144</accession>
<proteinExistence type="predicted"/>
<dbReference type="Proteomes" id="UP000299102">
    <property type="component" value="Unassembled WGS sequence"/>
</dbReference>
<keyword evidence="2" id="KW-1185">Reference proteome</keyword>
<protein>
    <submittedName>
        <fullName evidence="1">Uncharacterized protein</fullName>
    </submittedName>
</protein>
<gene>
    <name evidence="1" type="ORF">EVAR_11307_1</name>
</gene>